<evidence type="ECO:0000313" key="1">
    <source>
        <dbReference type="EMBL" id="KAI9902300.1"/>
    </source>
</evidence>
<proteinExistence type="predicted"/>
<protein>
    <submittedName>
        <fullName evidence="1">Uncharacterized protein</fullName>
    </submittedName>
</protein>
<dbReference type="Proteomes" id="UP001163324">
    <property type="component" value="Chromosome 2"/>
</dbReference>
<keyword evidence="2" id="KW-1185">Reference proteome</keyword>
<comment type="caution">
    <text evidence="1">The sequence shown here is derived from an EMBL/GenBank/DDBJ whole genome shotgun (WGS) entry which is preliminary data.</text>
</comment>
<organism evidence="1 2">
    <name type="scientific">Trichothecium roseum</name>
    <dbReference type="NCBI Taxonomy" id="47278"/>
    <lineage>
        <taxon>Eukaryota</taxon>
        <taxon>Fungi</taxon>
        <taxon>Dikarya</taxon>
        <taxon>Ascomycota</taxon>
        <taxon>Pezizomycotina</taxon>
        <taxon>Sordariomycetes</taxon>
        <taxon>Hypocreomycetidae</taxon>
        <taxon>Hypocreales</taxon>
        <taxon>Hypocreales incertae sedis</taxon>
        <taxon>Trichothecium</taxon>
    </lineage>
</organism>
<accession>A0ACC0V9A3</accession>
<name>A0ACC0V9A3_9HYPO</name>
<reference evidence="1" key="1">
    <citation type="submission" date="2022-10" db="EMBL/GenBank/DDBJ databases">
        <title>Complete Genome of Trichothecium roseum strain YXFP-22015, a Plant Pathogen Isolated from Citrus.</title>
        <authorList>
            <person name="Wang Y."/>
            <person name="Zhu L."/>
        </authorList>
    </citation>
    <scope>NUCLEOTIDE SEQUENCE</scope>
    <source>
        <strain evidence="1">YXFP-22015</strain>
    </source>
</reference>
<gene>
    <name evidence="1" type="ORF">N3K66_001652</name>
</gene>
<evidence type="ECO:0000313" key="2">
    <source>
        <dbReference type="Proteomes" id="UP001163324"/>
    </source>
</evidence>
<dbReference type="EMBL" id="CM047941">
    <property type="protein sequence ID" value="KAI9902300.1"/>
    <property type="molecule type" value="Genomic_DNA"/>
</dbReference>
<sequence length="498" mass="56762">MGNNLSVTTAVGLVAATAILQIPLRIIYNLFLHPMASIPGPKLWIAFPMLRQIANIGGTLDARMREYHLHYGSVVRFGPDEVSFITEQAWRDIYDHRPNQLERFILPTTKRPDIFDADEHDHARHRKVMQPAFSPKGLQAQEPIVRGYVDLLVKRMRELADKGEKADMVKWYNFTTFDIIGDLAFGEPFGGLRDAIYHFTISFTFEAFKLLSFLEAGASYPILLKILMAFTPQSLIDARDKKEEHAETTFRKRLETEALHGRGDFMDTLLRNRNEKNGLNDKELIADASTLITAGSETSATVLSGVTYYLLTNPDILQKVKDEVRNTFKQESDICFTEAAKKLPYMIACFQEGLRMYPPVPTGLQRVTPSSGITKIAGLDIPPNTKVSVHQSAAYTHPDNFHRPTEFIPERWLPDAKTNPSSPYYKDHRDAVQPFSVGPRNCIGRNLAEHEMRVIMACVMWNFDLELCPESKNWKEQKSHFLWEKGPLMCKIKNRVFA</sequence>